<keyword evidence="3" id="KW-1185">Reference proteome</keyword>
<name>A0A7J6RCJ7_PEROL</name>
<organism evidence="2 3">
    <name type="scientific">Perkinsus olseni</name>
    <name type="common">Perkinsus atlanticus</name>
    <dbReference type="NCBI Taxonomy" id="32597"/>
    <lineage>
        <taxon>Eukaryota</taxon>
        <taxon>Sar</taxon>
        <taxon>Alveolata</taxon>
        <taxon>Perkinsozoa</taxon>
        <taxon>Perkinsea</taxon>
        <taxon>Perkinsida</taxon>
        <taxon>Perkinsidae</taxon>
        <taxon>Perkinsus</taxon>
    </lineage>
</organism>
<gene>
    <name evidence="2" type="ORF">FOZ63_020073</name>
</gene>
<protein>
    <submittedName>
        <fullName evidence="2">Uncharacterized protein</fullName>
    </submittedName>
</protein>
<evidence type="ECO:0000313" key="3">
    <source>
        <dbReference type="Proteomes" id="UP000553632"/>
    </source>
</evidence>
<feature type="compositionally biased region" description="Basic residues" evidence="1">
    <location>
        <begin position="108"/>
        <end position="118"/>
    </location>
</feature>
<evidence type="ECO:0000313" key="2">
    <source>
        <dbReference type="EMBL" id="KAF4718112.1"/>
    </source>
</evidence>
<dbReference type="EMBL" id="JABANO010026677">
    <property type="protein sequence ID" value="KAF4718112.1"/>
    <property type="molecule type" value="Genomic_DNA"/>
</dbReference>
<feature type="region of interest" description="Disordered" evidence="1">
    <location>
        <begin position="91"/>
        <end position="120"/>
    </location>
</feature>
<feature type="compositionally biased region" description="Low complexity" evidence="1">
    <location>
        <begin position="19"/>
        <end position="28"/>
    </location>
</feature>
<feature type="region of interest" description="Disordered" evidence="1">
    <location>
        <begin position="1"/>
        <end position="76"/>
    </location>
</feature>
<feature type="non-terminal residue" evidence="2">
    <location>
        <position position="141"/>
    </location>
</feature>
<feature type="compositionally biased region" description="Basic and acidic residues" evidence="1">
    <location>
        <begin position="62"/>
        <end position="71"/>
    </location>
</feature>
<dbReference type="AlphaFoldDB" id="A0A7J6RCJ7"/>
<comment type="caution">
    <text evidence="2">The sequence shown here is derived from an EMBL/GenBank/DDBJ whole genome shotgun (WGS) entry which is preliminary data.</text>
</comment>
<feature type="non-terminal residue" evidence="2">
    <location>
        <position position="1"/>
    </location>
</feature>
<dbReference type="Proteomes" id="UP000553632">
    <property type="component" value="Unassembled WGS sequence"/>
</dbReference>
<evidence type="ECO:0000256" key="1">
    <source>
        <dbReference type="SAM" id="MobiDB-lite"/>
    </source>
</evidence>
<sequence length="141" mass="15174">GEGRQKAPRRGPTTTTIASSSNNSPNPSVVGDDEKMSKTPRDESASDVVPRAIAFKETPPSKVEDTPDRADQSSTRVTALLQCIGIVMAGKRKRGSEDAPSSPVAPTRARKVAVKKGGKTAPREGEMFYLFKSEPESRFEK</sequence>
<accession>A0A7J6RCJ7</accession>
<proteinExistence type="predicted"/>
<reference evidence="2 3" key="1">
    <citation type="submission" date="2020-04" db="EMBL/GenBank/DDBJ databases">
        <title>Perkinsus olseni comparative genomics.</title>
        <authorList>
            <person name="Bogema D.R."/>
        </authorList>
    </citation>
    <scope>NUCLEOTIDE SEQUENCE [LARGE SCALE GENOMIC DNA]</scope>
    <source>
        <strain evidence="2 3">ATCC PRA-207</strain>
    </source>
</reference>
<feature type="compositionally biased region" description="Basic and acidic residues" evidence="1">
    <location>
        <begin position="32"/>
        <end position="44"/>
    </location>
</feature>